<gene>
    <name evidence="2" type="ORF">F511_13544</name>
</gene>
<sequence>MIALDWCTTHLLISSNVAWVINQICQSPISTPHIPQHRFSHVHAQAVSAAQLVPFFFNLPNRFLNKVTAAHDQATRFLLVQFTQQGLPGSSINSTAVHISQQSHGSTRPSNQISPSSIHAAGTSWNAEICYRQQLPEQNSNLREMLTQKLKETEDQICSLQQQITYAQGLRISQLVAPSFQTSINGKSKSQGVQRHQERQKQRLERWEMAIESDGEQ</sequence>
<feature type="compositionally biased region" description="Polar residues" evidence="1">
    <location>
        <begin position="183"/>
        <end position="194"/>
    </location>
</feature>
<dbReference type="EMBL" id="KV013384">
    <property type="protein sequence ID" value="KZV23749.1"/>
    <property type="molecule type" value="Genomic_DNA"/>
</dbReference>
<proteinExistence type="predicted"/>
<evidence type="ECO:0000313" key="2">
    <source>
        <dbReference type="EMBL" id="KZV23749.1"/>
    </source>
</evidence>
<dbReference type="Proteomes" id="UP000250235">
    <property type="component" value="Unassembled WGS sequence"/>
</dbReference>
<protein>
    <submittedName>
        <fullName evidence="2">Uncharacterized protein</fullName>
    </submittedName>
</protein>
<feature type="compositionally biased region" description="Basic and acidic residues" evidence="1">
    <location>
        <begin position="195"/>
        <end position="209"/>
    </location>
</feature>
<feature type="region of interest" description="Disordered" evidence="1">
    <location>
        <begin position="183"/>
        <end position="217"/>
    </location>
</feature>
<evidence type="ECO:0000256" key="1">
    <source>
        <dbReference type="SAM" id="MobiDB-lite"/>
    </source>
</evidence>
<dbReference type="AlphaFoldDB" id="A0A2Z7AWB7"/>
<organism evidence="2 3">
    <name type="scientific">Dorcoceras hygrometricum</name>
    <dbReference type="NCBI Taxonomy" id="472368"/>
    <lineage>
        <taxon>Eukaryota</taxon>
        <taxon>Viridiplantae</taxon>
        <taxon>Streptophyta</taxon>
        <taxon>Embryophyta</taxon>
        <taxon>Tracheophyta</taxon>
        <taxon>Spermatophyta</taxon>
        <taxon>Magnoliopsida</taxon>
        <taxon>eudicotyledons</taxon>
        <taxon>Gunneridae</taxon>
        <taxon>Pentapetalae</taxon>
        <taxon>asterids</taxon>
        <taxon>lamiids</taxon>
        <taxon>Lamiales</taxon>
        <taxon>Gesneriaceae</taxon>
        <taxon>Didymocarpoideae</taxon>
        <taxon>Trichosporeae</taxon>
        <taxon>Loxocarpinae</taxon>
        <taxon>Dorcoceras</taxon>
    </lineage>
</organism>
<accession>A0A2Z7AWB7</accession>
<evidence type="ECO:0000313" key="3">
    <source>
        <dbReference type="Proteomes" id="UP000250235"/>
    </source>
</evidence>
<reference evidence="2 3" key="1">
    <citation type="journal article" date="2015" name="Proc. Natl. Acad. Sci. U.S.A.">
        <title>The resurrection genome of Boea hygrometrica: A blueprint for survival of dehydration.</title>
        <authorList>
            <person name="Xiao L."/>
            <person name="Yang G."/>
            <person name="Zhang L."/>
            <person name="Yang X."/>
            <person name="Zhao S."/>
            <person name="Ji Z."/>
            <person name="Zhou Q."/>
            <person name="Hu M."/>
            <person name="Wang Y."/>
            <person name="Chen M."/>
            <person name="Xu Y."/>
            <person name="Jin H."/>
            <person name="Xiao X."/>
            <person name="Hu G."/>
            <person name="Bao F."/>
            <person name="Hu Y."/>
            <person name="Wan P."/>
            <person name="Li L."/>
            <person name="Deng X."/>
            <person name="Kuang T."/>
            <person name="Xiang C."/>
            <person name="Zhu J.K."/>
            <person name="Oliver M.J."/>
            <person name="He Y."/>
        </authorList>
    </citation>
    <scope>NUCLEOTIDE SEQUENCE [LARGE SCALE GENOMIC DNA]</scope>
    <source>
        <strain evidence="3">cv. XS01</strain>
    </source>
</reference>
<keyword evidence="3" id="KW-1185">Reference proteome</keyword>
<name>A0A2Z7AWB7_9LAMI</name>